<dbReference type="InterPro" id="IPR006439">
    <property type="entry name" value="HAD-SF_hydro_IA"/>
</dbReference>
<sequence length="226" mass="24834">MSMSVPFSAVLFDAYGTLLDLGFITEKAEQAFPGHGAQLATLWRDKQLNYTWLRTISENYADFASVTADALDYSIERLGLTASRQKREELLAAYWFLPSFPEAPATLVHLRQKGVRLGILSNGTPAMLEAALRSSGLDGLFDDILSVDAAGCYKTARAAYQLGTTRLALPPERILFVSSNGWDICGATWFGYRTYWVNRAEQPAERLGVSAYATGESLKDLAALFA</sequence>
<dbReference type="EC" id="3.8.1.2" evidence="3"/>
<dbReference type="PANTHER" id="PTHR43316">
    <property type="entry name" value="HYDROLASE, HALOACID DELAHOGENASE-RELATED"/>
    <property type="match status" value="1"/>
</dbReference>
<comment type="catalytic activity">
    <reaction evidence="3">
        <text>an (S)-2-haloacid + H2O = a (2R)-2-hydroxycarboxylate + a halide anion + H(+)</text>
        <dbReference type="Rhea" id="RHEA:11192"/>
        <dbReference type="ChEBI" id="CHEBI:15377"/>
        <dbReference type="ChEBI" id="CHEBI:15378"/>
        <dbReference type="ChEBI" id="CHEBI:16042"/>
        <dbReference type="ChEBI" id="CHEBI:58314"/>
        <dbReference type="ChEBI" id="CHEBI:137405"/>
        <dbReference type="EC" id="3.8.1.2"/>
    </reaction>
</comment>
<dbReference type="SFLD" id="SFLDS00003">
    <property type="entry name" value="Haloacid_Dehalogenase"/>
    <property type="match status" value="1"/>
</dbReference>
<dbReference type="InterPro" id="IPR036412">
    <property type="entry name" value="HAD-like_sf"/>
</dbReference>
<dbReference type="CDD" id="cd02588">
    <property type="entry name" value="HAD_L2-DEX"/>
    <property type="match status" value="1"/>
</dbReference>
<protein>
    <recommendedName>
        <fullName evidence="3">(S)-2-haloacid dehalogenase</fullName>
        <ecNumber evidence="3">3.8.1.2</ecNumber>
    </recommendedName>
    <alternativeName>
        <fullName evidence="3">2-haloalkanoic acid dehalogenase</fullName>
    </alternativeName>
    <alternativeName>
        <fullName evidence="3">Halocarboxylic acid halidohydrolase</fullName>
    </alternativeName>
    <alternativeName>
        <fullName evidence="3">L-2-haloacid dehalogenase</fullName>
    </alternativeName>
</protein>
<keyword evidence="6" id="KW-1185">Reference proteome</keyword>
<dbReference type="Proteomes" id="UP001555786">
    <property type="component" value="Unassembled WGS sequence"/>
</dbReference>
<dbReference type="Pfam" id="PF00702">
    <property type="entry name" value="Hydrolase"/>
    <property type="match status" value="1"/>
</dbReference>
<dbReference type="InterPro" id="IPR023198">
    <property type="entry name" value="PGP-like_dom2"/>
</dbReference>
<comment type="function">
    <text evidence="3">Catalyzes the hydrolytic dehalogenation of small (S)-2-haloalkanoic acids to yield the corresponding (R)-2-hydroxyalkanoic acids.</text>
</comment>
<evidence type="ECO:0000256" key="1">
    <source>
        <dbReference type="ARBA" id="ARBA00008106"/>
    </source>
</evidence>
<dbReference type="NCBIfam" id="TIGR01428">
    <property type="entry name" value="HAD_type_II"/>
    <property type="match status" value="1"/>
</dbReference>
<dbReference type="SUPFAM" id="SSF56784">
    <property type="entry name" value="HAD-like"/>
    <property type="match status" value="1"/>
</dbReference>
<dbReference type="SFLD" id="SFLDG01135">
    <property type="entry name" value="C1.5.6:_HAD__Beta-PGM__Phospha"/>
    <property type="match status" value="1"/>
</dbReference>
<reference evidence="4 6" key="1">
    <citation type="submission" date="2024-07" db="EMBL/GenBank/DDBJ databases">
        <title>Description of Labrys sedimenti sp. nov., isolated from a diclofenac-degrading enrichment culture.</title>
        <authorList>
            <person name="Tancsics A."/>
            <person name="Csepanyi A."/>
        </authorList>
    </citation>
    <scope>NUCLEOTIDE SEQUENCE [LARGE SCALE GENOMIC DNA]</scope>
    <source>
        <strain evidence="4 6">LMG 23578</strain>
    </source>
</reference>
<dbReference type="InterPro" id="IPR006328">
    <property type="entry name" value="2-HAD"/>
</dbReference>
<organism evidence="5 7">
    <name type="scientific">Labrys neptuniae</name>
    <dbReference type="NCBI Taxonomy" id="376174"/>
    <lineage>
        <taxon>Bacteria</taxon>
        <taxon>Pseudomonadati</taxon>
        <taxon>Pseudomonadota</taxon>
        <taxon>Alphaproteobacteria</taxon>
        <taxon>Hyphomicrobiales</taxon>
        <taxon>Xanthobacteraceae</taxon>
        <taxon>Labrys</taxon>
    </lineage>
</organism>
<comment type="similarity">
    <text evidence="1 3">Belongs to the HAD-like hydrolase superfamily. S-2-haloalkanoic acid dehalogenase family.</text>
</comment>
<reference evidence="5 7" key="2">
    <citation type="submission" date="2024-09" db="EMBL/GenBank/DDBJ databases">
        <title>Description of Labrys sedimenti sp. nov., isolated from a diclofenac-degrading enrichment culture, and genome-based reclassification of Labrys portucalensis as a later heterotypic synonym of Labrys neptuniae.</title>
        <authorList>
            <person name="Tancsics A."/>
            <person name="Csepanyi A."/>
        </authorList>
    </citation>
    <scope>NUCLEOTIDE SEQUENCE [LARGE SCALE GENOMIC DNA]</scope>
    <source>
        <strain evidence="5 7">LMG 23412</strain>
    </source>
</reference>
<dbReference type="PRINTS" id="PR00413">
    <property type="entry name" value="HADHALOGNASE"/>
</dbReference>
<evidence type="ECO:0000313" key="6">
    <source>
        <dbReference type="Proteomes" id="UP001555786"/>
    </source>
</evidence>
<dbReference type="PANTHER" id="PTHR43316:SF3">
    <property type="entry name" value="HALOACID DEHALOGENASE, TYPE II (AFU_ORTHOLOGUE AFUA_2G07750)-RELATED"/>
    <property type="match status" value="1"/>
</dbReference>
<evidence type="ECO:0000256" key="3">
    <source>
        <dbReference type="RuleBase" id="RU368077"/>
    </source>
</evidence>
<dbReference type="Gene3D" id="1.10.150.240">
    <property type="entry name" value="Putative phosphatase, domain 2"/>
    <property type="match status" value="1"/>
</dbReference>
<proteinExistence type="inferred from homology"/>
<dbReference type="RefSeq" id="WP_367622708.1">
    <property type="nucleotide sequence ID" value="NZ_JBFNQD010000001.1"/>
</dbReference>
<dbReference type="InterPro" id="IPR051540">
    <property type="entry name" value="S-2-haloacid_dehalogenase"/>
</dbReference>
<evidence type="ECO:0000256" key="2">
    <source>
        <dbReference type="ARBA" id="ARBA00022801"/>
    </source>
</evidence>
<dbReference type="EMBL" id="JBHGPK010000001">
    <property type="protein sequence ID" value="MFC2249019.1"/>
    <property type="molecule type" value="Genomic_DNA"/>
</dbReference>
<dbReference type="Proteomes" id="UP001595190">
    <property type="component" value="Unassembled WGS sequence"/>
</dbReference>
<accession>A0ABV6ZA37</accession>
<dbReference type="EMBL" id="JBFNQD010000001">
    <property type="protein sequence ID" value="MEW9304255.1"/>
    <property type="molecule type" value="Genomic_DNA"/>
</dbReference>
<dbReference type="Gene3D" id="3.40.50.1000">
    <property type="entry name" value="HAD superfamily/HAD-like"/>
    <property type="match status" value="1"/>
</dbReference>
<dbReference type="NCBIfam" id="TIGR01493">
    <property type="entry name" value="HAD-SF-IA-v2"/>
    <property type="match status" value="1"/>
</dbReference>
<name>A0ABV6ZA37_9HYPH</name>
<evidence type="ECO:0000313" key="5">
    <source>
        <dbReference type="EMBL" id="MFC2249019.1"/>
    </source>
</evidence>
<evidence type="ECO:0000313" key="7">
    <source>
        <dbReference type="Proteomes" id="UP001595190"/>
    </source>
</evidence>
<keyword evidence="2 3" id="KW-0378">Hydrolase</keyword>
<gene>
    <name evidence="4" type="ORF">ABXS05_01800</name>
    <name evidence="5" type="ORF">ACETRX_05295</name>
</gene>
<dbReference type="InterPro" id="IPR023214">
    <property type="entry name" value="HAD_sf"/>
</dbReference>
<comment type="caution">
    <text evidence="5">The sequence shown here is derived from an EMBL/GenBank/DDBJ whole genome shotgun (WGS) entry which is preliminary data.</text>
</comment>
<evidence type="ECO:0000313" key="4">
    <source>
        <dbReference type="EMBL" id="MEW9304255.1"/>
    </source>
</evidence>
<dbReference type="SFLD" id="SFLDF00045">
    <property type="entry name" value="2-haloacid_dehalogenase"/>
    <property type="match status" value="1"/>
</dbReference>
<dbReference type="SFLD" id="SFLDG01129">
    <property type="entry name" value="C1.5:_HAD__Beta-PGM__Phosphata"/>
    <property type="match status" value="1"/>
</dbReference>